<organism evidence="2 3">
    <name type="scientific">Romanomermis culicivorax</name>
    <name type="common">Nematode worm</name>
    <dbReference type="NCBI Taxonomy" id="13658"/>
    <lineage>
        <taxon>Eukaryota</taxon>
        <taxon>Metazoa</taxon>
        <taxon>Ecdysozoa</taxon>
        <taxon>Nematoda</taxon>
        <taxon>Enoplea</taxon>
        <taxon>Dorylaimia</taxon>
        <taxon>Mermithida</taxon>
        <taxon>Mermithoidea</taxon>
        <taxon>Mermithidae</taxon>
        <taxon>Romanomermis</taxon>
    </lineage>
</organism>
<protein>
    <submittedName>
        <fullName evidence="3">Uncharacterized protein</fullName>
    </submittedName>
</protein>
<proteinExistence type="predicted"/>
<evidence type="ECO:0000256" key="1">
    <source>
        <dbReference type="SAM" id="MobiDB-lite"/>
    </source>
</evidence>
<dbReference type="WBParaSite" id="nRc.2.0.1.t06329-RA">
    <property type="protein sequence ID" value="nRc.2.0.1.t06329-RA"/>
    <property type="gene ID" value="nRc.2.0.1.g06329"/>
</dbReference>
<feature type="compositionally biased region" description="Basic and acidic residues" evidence="1">
    <location>
        <begin position="133"/>
        <end position="154"/>
    </location>
</feature>
<evidence type="ECO:0000313" key="3">
    <source>
        <dbReference type="WBParaSite" id="nRc.2.0.1.t06329-RA"/>
    </source>
</evidence>
<sequence length="176" mass="19258">MRGEGTPPLLAIARVAKGIFGIAQRGRWSHCSCLSRFWAALRQHGGSHRHSIRTTIPEHTSIGCHADGRVRPATTQMVTTKWAQGSRGREEQTAQLGISGGDNDEYRTLIKIDCSHCSNHGCRGGGSHCGSHAGHEGPHGHQNERSASDVDNGRSRWYHGSRKMKCMFAYAMATKD</sequence>
<dbReference type="Proteomes" id="UP000887565">
    <property type="component" value="Unplaced"/>
</dbReference>
<evidence type="ECO:0000313" key="2">
    <source>
        <dbReference type="Proteomes" id="UP000887565"/>
    </source>
</evidence>
<keyword evidence="2" id="KW-1185">Reference proteome</keyword>
<name>A0A915HWR5_ROMCU</name>
<dbReference type="AlphaFoldDB" id="A0A915HWR5"/>
<feature type="region of interest" description="Disordered" evidence="1">
    <location>
        <begin position="128"/>
        <end position="155"/>
    </location>
</feature>
<reference evidence="3" key="1">
    <citation type="submission" date="2022-11" db="UniProtKB">
        <authorList>
            <consortium name="WormBaseParasite"/>
        </authorList>
    </citation>
    <scope>IDENTIFICATION</scope>
</reference>
<accession>A0A915HWR5</accession>